<dbReference type="Pfam" id="PF14309">
    <property type="entry name" value="DUF4378"/>
    <property type="match status" value="1"/>
</dbReference>
<proteinExistence type="predicted"/>
<feature type="compositionally biased region" description="Basic residues" evidence="1">
    <location>
        <begin position="412"/>
        <end position="421"/>
    </location>
</feature>
<sequence>MVFLARLTAFPELFLSSIYLEGLLNSALKMRVEKGAKNEGGYVGGFFHLFDWTSKSRKKLFAAKSDLPESSKQRRKVDGNMAMVLPYLVDEDDEIGVGKGIRECSDHSCASSVIDDEVCGTRSPGVVARLMGLDSLPSSSFLDPYFTPYFDSQSLQDVLYWRTKFNHLHDHQILYSGKSIEKAEGSSRNFMEEKPQQTRSRPIEKFQTEVMPPKSAKSIPFAHHKLLSPIKSPGFVPANNATYIMEAAARIIEPGPQATTKAKTPLVASSTVSLRVRDFKEKAEALQKGPLIGSSSLTSRVRDLKEKRETSHRTIRLSKPSQRSAESYDAQYLKGQSFNRSWNGSVDTQVRSSSQAEEDSSLKNKGKSISLAIQAKVNVQRREGLSFSSGKSLVEQKEQYDIKTPQQSLKANVHRSLHKKSSGQDASGVLRQNNLKQNCSMEKDKLPSKPLVSNSNGRKVVTGDSSCGCHRSSSSKATAKSKVGPKKSSMNVTDSEKEVLFTRTNNFPRKKRTTDRDWNDRVVDNLFIDKTQKPVKSNLVSNKHHGGAEEVKNKDMDVVSFTFTTPLTRCNSDFETSGQTGLKTDSLSLDQHIRRVLLDTDIDTDSTRTLVGYNAIGGDALGILLDQKLRELTYGVENSCDDSFKARSPSSNSCDDSFKARSPSSTVPKSKDLVSTLNSVNLFLELQQKTDQDMIWTDKLFSSRECDISFTCLPEISSKHRLWMEECKINPMEAELFSPGQPSPMSVLDPSFSTQSCESPFSTNAASSVDQNRKQVVGSGSGLNSSRKYHHAEADTELFDSASSSTVLKKQASPCSQMKFGGSRTWELDYVNDILCNVELMYMDFSLGRARDIVNPHLFNQLESRRGRRFESDGGECRMRRKVIFDCVSESLDLRCRRYVGGGYKMWGKGVAMVKRNEWLAREVYKEISSWRDMGDSMVDELVDRDMSIEYGRWLDFEVDTYQLGSLVEDQIFNSLVDDFVAEILQL</sequence>
<feature type="domain" description="DUF3741" evidence="3">
    <location>
        <begin position="111"/>
        <end position="141"/>
    </location>
</feature>
<reference evidence="4 5" key="1">
    <citation type="submission" date="2018-09" db="EMBL/GenBank/DDBJ databases">
        <title>A high-quality reference genome of wild soybean provides a powerful tool to mine soybean genomes.</title>
        <authorList>
            <person name="Xie M."/>
            <person name="Chung C.Y.L."/>
            <person name="Li M.-W."/>
            <person name="Wong F.-L."/>
            <person name="Chan T.-F."/>
            <person name="Lam H.-M."/>
        </authorList>
    </citation>
    <scope>NUCLEOTIDE SEQUENCE [LARGE SCALE GENOMIC DNA]</scope>
    <source>
        <strain evidence="5">cv. W05</strain>
        <tissue evidence="4">Hypocotyl of etiolated seedlings</tissue>
    </source>
</reference>
<feature type="compositionally biased region" description="Polar residues" evidence="1">
    <location>
        <begin position="751"/>
        <end position="770"/>
    </location>
</feature>
<dbReference type="Pfam" id="PF14383">
    <property type="entry name" value="VARLMGL"/>
    <property type="match status" value="1"/>
</dbReference>
<accession>A0A445G112</accession>
<dbReference type="PANTHER" id="PTHR21726">
    <property type="entry name" value="PHOSPHATIDYLINOSITOL N-ACETYLGLUCOSAMINYLTRANSFERASE SUBUNIT P DOWN SYNDROME CRITICAL REGION PROTEIN 5 -RELATED"/>
    <property type="match status" value="1"/>
</dbReference>
<dbReference type="PANTHER" id="PTHR21726:SF29">
    <property type="entry name" value="EXPRESSED PROTEIN"/>
    <property type="match status" value="1"/>
</dbReference>
<evidence type="ECO:0000313" key="5">
    <source>
        <dbReference type="Proteomes" id="UP000289340"/>
    </source>
</evidence>
<evidence type="ECO:0000256" key="1">
    <source>
        <dbReference type="SAM" id="MobiDB-lite"/>
    </source>
</evidence>
<dbReference type="InterPro" id="IPR032795">
    <property type="entry name" value="DUF3741-assoc"/>
</dbReference>
<name>A0A445G112_GLYSO</name>
<evidence type="ECO:0000313" key="4">
    <source>
        <dbReference type="EMBL" id="RZB54943.1"/>
    </source>
</evidence>
<feature type="compositionally biased region" description="Polar residues" evidence="1">
    <location>
        <begin position="430"/>
        <end position="440"/>
    </location>
</feature>
<dbReference type="AlphaFoldDB" id="A0A445G112"/>
<feature type="region of interest" description="Disordered" evidence="1">
    <location>
        <begin position="300"/>
        <end position="327"/>
    </location>
</feature>
<dbReference type="Proteomes" id="UP000289340">
    <property type="component" value="Chromosome 17"/>
</dbReference>
<dbReference type="EMBL" id="QZWG01000017">
    <property type="protein sequence ID" value="RZB54943.1"/>
    <property type="molecule type" value="Genomic_DNA"/>
</dbReference>
<feature type="compositionally biased region" description="Low complexity" evidence="1">
    <location>
        <begin position="465"/>
        <end position="482"/>
    </location>
</feature>
<evidence type="ECO:0008006" key="6">
    <source>
        <dbReference type="Google" id="ProtNLM"/>
    </source>
</evidence>
<gene>
    <name evidence="4" type="ORF">D0Y65_044735</name>
</gene>
<evidence type="ECO:0000259" key="3">
    <source>
        <dbReference type="Pfam" id="PF14383"/>
    </source>
</evidence>
<evidence type="ECO:0000259" key="2">
    <source>
        <dbReference type="Pfam" id="PF14309"/>
    </source>
</evidence>
<protein>
    <recommendedName>
        <fullName evidence="6">DUF4378 domain-containing protein</fullName>
    </recommendedName>
</protein>
<feature type="region of interest" description="Disordered" evidence="1">
    <location>
        <begin position="404"/>
        <end position="496"/>
    </location>
</feature>
<comment type="caution">
    <text evidence="4">The sequence shown here is derived from an EMBL/GenBank/DDBJ whole genome shotgun (WGS) entry which is preliminary data.</text>
</comment>
<feature type="region of interest" description="Disordered" evidence="1">
    <location>
        <begin position="738"/>
        <end position="787"/>
    </location>
</feature>
<feature type="compositionally biased region" description="Basic and acidic residues" evidence="1">
    <location>
        <begin position="300"/>
        <end position="312"/>
    </location>
</feature>
<dbReference type="InterPro" id="IPR025486">
    <property type="entry name" value="DUF4378"/>
</dbReference>
<feature type="region of interest" description="Disordered" evidence="1">
    <location>
        <begin position="643"/>
        <end position="666"/>
    </location>
</feature>
<organism evidence="4 5">
    <name type="scientific">Glycine soja</name>
    <name type="common">Wild soybean</name>
    <dbReference type="NCBI Taxonomy" id="3848"/>
    <lineage>
        <taxon>Eukaryota</taxon>
        <taxon>Viridiplantae</taxon>
        <taxon>Streptophyta</taxon>
        <taxon>Embryophyta</taxon>
        <taxon>Tracheophyta</taxon>
        <taxon>Spermatophyta</taxon>
        <taxon>Magnoliopsida</taxon>
        <taxon>eudicotyledons</taxon>
        <taxon>Gunneridae</taxon>
        <taxon>Pentapetalae</taxon>
        <taxon>rosids</taxon>
        <taxon>fabids</taxon>
        <taxon>Fabales</taxon>
        <taxon>Fabaceae</taxon>
        <taxon>Papilionoideae</taxon>
        <taxon>50 kb inversion clade</taxon>
        <taxon>NPAAA clade</taxon>
        <taxon>indigoferoid/millettioid clade</taxon>
        <taxon>Phaseoleae</taxon>
        <taxon>Glycine</taxon>
        <taxon>Glycine subgen. Soja</taxon>
    </lineage>
</organism>
<keyword evidence="5" id="KW-1185">Reference proteome</keyword>
<feature type="domain" description="DUF4378" evidence="2">
    <location>
        <begin position="827"/>
        <end position="979"/>
    </location>
</feature>